<proteinExistence type="predicted"/>
<dbReference type="InterPro" id="IPR036047">
    <property type="entry name" value="F-box-like_dom_sf"/>
</dbReference>
<evidence type="ECO:0000313" key="2">
    <source>
        <dbReference type="Proteomes" id="UP000198211"/>
    </source>
</evidence>
<dbReference type="Gene3D" id="2.60.120.200">
    <property type="match status" value="1"/>
</dbReference>
<organism evidence="1 2">
    <name type="scientific">Phytophthora megakarya</name>
    <dbReference type="NCBI Taxonomy" id="4795"/>
    <lineage>
        <taxon>Eukaryota</taxon>
        <taxon>Sar</taxon>
        <taxon>Stramenopiles</taxon>
        <taxon>Oomycota</taxon>
        <taxon>Peronosporomycetes</taxon>
        <taxon>Peronosporales</taxon>
        <taxon>Peronosporaceae</taxon>
        <taxon>Phytophthora</taxon>
    </lineage>
</organism>
<protein>
    <recommendedName>
        <fullName evidence="3">F-box domain-containing protein</fullName>
    </recommendedName>
</protein>
<keyword evidence="2" id="KW-1185">Reference proteome</keyword>
<dbReference type="InterPro" id="IPR013320">
    <property type="entry name" value="ConA-like_dom_sf"/>
</dbReference>
<dbReference type="Proteomes" id="UP000198211">
    <property type="component" value="Unassembled WGS sequence"/>
</dbReference>
<sequence>MNIRVPEQLPVELVEILCGYFTGFDAFNLSLTDSWWRKYLLDEDFWTKCFSSFDSSTKTEIPWKKLYAQARSSLFQVLQANGDTALLDSYSYLSYGGDKPRWTHFQLTHIGGKSFSFDIWFSLLPSTDGEIVGGIIYGIQTSSRESCEEPHYHDQYVMVSSTGDLYCSILPTKSIVASNIQPNRWNHVALTYDHEVQHQQVYFNGAKVESKYGTWRYTWHFMMHGQVGTGWSIAEAPNCPHQDYRGWFGFHGVIDKFRAWNVILPQEDITKLASGEVVEKANLQASLQAHGIGTAKLVKCTRPTEATKMQLIM</sequence>
<dbReference type="Pfam" id="PF13385">
    <property type="entry name" value="Laminin_G_3"/>
    <property type="match status" value="1"/>
</dbReference>
<reference evidence="2" key="1">
    <citation type="submission" date="2017-03" db="EMBL/GenBank/DDBJ databases">
        <title>Phytopthora megakarya and P. palmivora, two closely related causual agents of cacao black pod achieved similar genome size and gene model numbers by different mechanisms.</title>
        <authorList>
            <person name="Ali S."/>
            <person name="Shao J."/>
            <person name="Larry D.J."/>
            <person name="Kronmiller B."/>
            <person name="Shen D."/>
            <person name="Strem M.D."/>
            <person name="Melnick R.L."/>
            <person name="Guiltinan M.J."/>
            <person name="Tyler B.M."/>
            <person name="Meinhardt L.W."/>
            <person name="Bailey B.A."/>
        </authorList>
    </citation>
    <scope>NUCLEOTIDE SEQUENCE [LARGE SCALE GENOMIC DNA]</scope>
    <source>
        <strain evidence="2">zdho120</strain>
    </source>
</reference>
<evidence type="ECO:0000313" key="1">
    <source>
        <dbReference type="EMBL" id="OWZ09895.1"/>
    </source>
</evidence>
<dbReference type="AlphaFoldDB" id="A0A225VX18"/>
<gene>
    <name evidence="1" type="ORF">PHMEG_00017333</name>
</gene>
<dbReference type="EMBL" id="NBNE01002627">
    <property type="protein sequence ID" value="OWZ09895.1"/>
    <property type="molecule type" value="Genomic_DNA"/>
</dbReference>
<accession>A0A225VX18</accession>
<dbReference type="SUPFAM" id="SSF81383">
    <property type="entry name" value="F-box domain"/>
    <property type="match status" value="1"/>
</dbReference>
<name>A0A225VX18_9STRA</name>
<dbReference type="SUPFAM" id="SSF49899">
    <property type="entry name" value="Concanavalin A-like lectins/glucanases"/>
    <property type="match status" value="1"/>
</dbReference>
<comment type="caution">
    <text evidence="1">The sequence shown here is derived from an EMBL/GenBank/DDBJ whole genome shotgun (WGS) entry which is preliminary data.</text>
</comment>
<dbReference type="OrthoDB" id="3219396at2759"/>
<evidence type="ECO:0008006" key="3">
    <source>
        <dbReference type="Google" id="ProtNLM"/>
    </source>
</evidence>